<keyword evidence="2" id="KW-0488">Methylation</keyword>
<keyword evidence="4" id="KW-0472">Membrane</keyword>
<dbReference type="Pfam" id="PF07963">
    <property type="entry name" value="N_methyl"/>
    <property type="match status" value="1"/>
</dbReference>
<dbReference type="PANTHER" id="PTHR30093">
    <property type="entry name" value="GENERAL SECRETION PATHWAY PROTEIN G"/>
    <property type="match status" value="1"/>
</dbReference>
<proteinExistence type="inferred from homology"/>
<feature type="transmembrane region" description="Helical" evidence="4">
    <location>
        <begin position="12"/>
        <end position="35"/>
    </location>
</feature>
<dbReference type="PANTHER" id="PTHR30093:SF34">
    <property type="entry name" value="PREPILIN PEPTIDASE-DEPENDENT PROTEIN D"/>
    <property type="match status" value="1"/>
</dbReference>
<keyword evidence="4" id="KW-1133">Transmembrane helix</keyword>
<reference evidence="5 6" key="1">
    <citation type="submission" date="2015-06" db="EMBL/GenBank/DDBJ databases">
        <authorList>
            <person name="Xie B.-B."/>
            <person name="Rong J.-C."/>
            <person name="Qin Q.-L."/>
            <person name="Zhang Y.-Z."/>
        </authorList>
    </citation>
    <scope>NUCLEOTIDE SEQUENCE [LARGE SCALE GENOMIC DNA]</scope>
    <source>
        <strain evidence="5 6">KMM 3549</strain>
    </source>
</reference>
<evidence type="ECO:0000256" key="1">
    <source>
        <dbReference type="ARBA" id="ARBA00005233"/>
    </source>
</evidence>
<dbReference type="PROSITE" id="PS00409">
    <property type="entry name" value="PROKAR_NTER_METHYL"/>
    <property type="match status" value="1"/>
</dbReference>
<dbReference type="InterPro" id="IPR012902">
    <property type="entry name" value="N_methyl_site"/>
</dbReference>
<evidence type="ECO:0000256" key="3">
    <source>
        <dbReference type="RuleBase" id="RU000389"/>
    </source>
</evidence>
<evidence type="ECO:0000256" key="2">
    <source>
        <dbReference type="ARBA" id="ARBA00022481"/>
    </source>
</evidence>
<keyword evidence="4" id="KW-0812">Transmembrane</keyword>
<organism evidence="5 6">
    <name type="scientific">Pseudoalteromonas issachenkonii</name>
    <dbReference type="NCBI Taxonomy" id="152297"/>
    <lineage>
        <taxon>Bacteria</taxon>
        <taxon>Pseudomonadati</taxon>
        <taxon>Pseudomonadota</taxon>
        <taxon>Gammaproteobacteria</taxon>
        <taxon>Alteromonadales</taxon>
        <taxon>Pseudoalteromonadaceae</taxon>
        <taxon>Pseudoalteromonas</taxon>
    </lineage>
</organism>
<gene>
    <name evidence="5" type="primary">pilA</name>
    <name evidence="5" type="ORF">PISS_a3068</name>
</gene>
<dbReference type="InterPro" id="IPR001082">
    <property type="entry name" value="Pilin"/>
</dbReference>
<comment type="similarity">
    <text evidence="1 3">Belongs to the N-Me-Phe pilin family.</text>
</comment>
<protein>
    <submittedName>
        <fullName evidence="5">Type IV pilus assembly protein PilA</fullName>
    </submittedName>
</protein>
<evidence type="ECO:0000256" key="4">
    <source>
        <dbReference type="SAM" id="Phobius"/>
    </source>
</evidence>
<evidence type="ECO:0000313" key="6">
    <source>
        <dbReference type="Proteomes" id="UP000217258"/>
    </source>
</evidence>
<dbReference type="NCBIfam" id="TIGR02532">
    <property type="entry name" value="IV_pilin_GFxxxE"/>
    <property type="match status" value="1"/>
</dbReference>
<name>A0ABM6N6P5_9GAMM</name>
<dbReference type="Proteomes" id="UP000217258">
    <property type="component" value="Chromosome I"/>
</dbReference>
<keyword evidence="6" id="KW-1185">Reference proteome</keyword>
<evidence type="ECO:0000313" key="5">
    <source>
        <dbReference type="EMBL" id="ATC91797.1"/>
    </source>
</evidence>
<dbReference type="Pfam" id="PF00114">
    <property type="entry name" value="Pilin"/>
    <property type="match status" value="1"/>
</dbReference>
<dbReference type="InterPro" id="IPR045584">
    <property type="entry name" value="Pilin-like"/>
</dbReference>
<keyword evidence="3" id="KW-0281">Fimbrium</keyword>
<dbReference type="EMBL" id="CP011030">
    <property type="protein sequence ID" value="ATC91797.1"/>
    <property type="molecule type" value="Genomic_DNA"/>
</dbReference>
<dbReference type="SUPFAM" id="SSF54523">
    <property type="entry name" value="Pili subunits"/>
    <property type="match status" value="1"/>
</dbReference>
<accession>A0ABM6N6P5</accession>
<dbReference type="RefSeq" id="WP_157066903.1">
    <property type="nucleotide sequence ID" value="NZ_CP011030.1"/>
</dbReference>
<dbReference type="Gene3D" id="3.30.700.10">
    <property type="entry name" value="Glycoprotein, Type 4 Pilin"/>
    <property type="match status" value="1"/>
</dbReference>
<sequence>MQTMTQQNQKGFTLIELMIVVAIIGILAAVALPAYQDYTQKAQVASSLAEISGARSAYDVAVSEGRDAGFYTAANLGLTAPTSRCTAFVIGAPVGGAGSIACTMTGSGTVEGGTITLARAAAGTWACTTTVEDKLAPATCTTVP</sequence>